<name>A0A2H1INS4_9MICO</name>
<accession>A0A2H1INS4</accession>
<reference evidence="2" key="1">
    <citation type="submission" date="2017-03" db="EMBL/GenBank/DDBJ databases">
        <authorList>
            <person name="Monnet C."/>
        </authorList>
    </citation>
    <scope>NUCLEOTIDE SEQUENCE [LARGE SCALE GENOMIC DNA]</scope>
    <source>
        <strain evidence="2">P10</strain>
    </source>
</reference>
<gene>
    <name evidence="1" type="ORF">BANT10_01136</name>
</gene>
<dbReference type="AlphaFoldDB" id="A0A2H1INS4"/>
<evidence type="ECO:0000313" key="1">
    <source>
        <dbReference type="EMBL" id="SMX76806.1"/>
    </source>
</evidence>
<evidence type="ECO:0000313" key="2">
    <source>
        <dbReference type="Proteomes" id="UP000234342"/>
    </source>
</evidence>
<evidence type="ECO:0008006" key="3">
    <source>
        <dbReference type="Google" id="ProtNLM"/>
    </source>
</evidence>
<keyword evidence="2" id="KW-1185">Reference proteome</keyword>
<dbReference type="NCBIfam" id="NF047353">
    <property type="entry name" value="tube_lmo2291"/>
    <property type="match status" value="1"/>
</dbReference>
<dbReference type="RefSeq" id="WP_101642313.1">
    <property type="nucleotide sequence ID" value="NZ_FXZE01000003.1"/>
</dbReference>
<organism evidence="1 2">
    <name type="scientific">Brevibacterium antiquum</name>
    <dbReference type="NCBI Taxonomy" id="234835"/>
    <lineage>
        <taxon>Bacteria</taxon>
        <taxon>Bacillati</taxon>
        <taxon>Actinomycetota</taxon>
        <taxon>Actinomycetes</taxon>
        <taxon>Micrococcales</taxon>
        <taxon>Brevibacteriaceae</taxon>
        <taxon>Brevibacterium</taxon>
    </lineage>
</organism>
<dbReference type="EMBL" id="FXZE01000003">
    <property type="protein sequence ID" value="SMX76806.1"/>
    <property type="molecule type" value="Genomic_DNA"/>
</dbReference>
<dbReference type="Proteomes" id="UP000234342">
    <property type="component" value="Unassembled WGS sequence"/>
</dbReference>
<sequence>MSETFELPMTPGLVSDYLLEVAAFTGDAATPSAVTDWTIVRGIQEITPPAVEKNLEDDSDIDSGAWGSQTGTGLEYTIEGTAKRPQAGSVDPGQEILKDAGRGTGQAGMVWWKLTSKLTGEGEMGLSDSTFTEQGGARTDLKLAEFTLTGRGAIVDAGGVAEDWVASTDYKLGDRVNLTTGETLTALNGGMSDAEEPTAPTSVGEVVVDADVAWKRTA</sequence>
<protein>
    <recommendedName>
        <fullName evidence="3">Phage major tail protein, TP901-1 family</fullName>
    </recommendedName>
</protein>
<proteinExistence type="predicted"/>